<organism evidence="2 3">
    <name type="scientific">Streptococcus danieliae</name>
    <dbReference type="NCBI Taxonomy" id="747656"/>
    <lineage>
        <taxon>Bacteria</taxon>
        <taxon>Bacillati</taxon>
        <taxon>Bacillota</taxon>
        <taxon>Bacilli</taxon>
        <taxon>Lactobacillales</taxon>
        <taxon>Streptococcaceae</taxon>
        <taxon>Streptococcus</taxon>
    </lineage>
</organism>
<dbReference type="Pfam" id="PF18710">
    <property type="entry name" value="ComR_TPR"/>
    <property type="match status" value="1"/>
</dbReference>
<gene>
    <name evidence="2" type="ORF">E5983_04915</name>
</gene>
<dbReference type="InterPro" id="IPR010982">
    <property type="entry name" value="Lambda_DNA-bd_dom_sf"/>
</dbReference>
<dbReference type="InterPro" id="IPR040799">
    <property type="entry name" value="ComR_TPR"/>
</dbReference>
<dbReference type="AlphaFoldDB" id="A0A7X3G9Q8"/>
<dbReference type="Proteomes" id="UP000461595">
    <property type="component" value="Unassembled WGS sequence"/>
</dbReference>
<proteinExistence type="predicted"/>
<accession>A0A7X3G9Q8</accession>
<dbReference type="CDD" id="cd00093">
    <property type="entry name" value="HTH_XRE"/>
    <property type="match status" value="1"/>
</dbReference>
<reference evidence="2 3" key="1">
    <citation type="submission" date="2019-12" db="EMBL/GenBank/DDBJ databases">
        <title>Microbes associate with the intestines of laboratory mice.</title>
        <authorList>
            <person name="Navarre W."/>
            <person name="Wong E."/>
        </authorList>
    </citation>
    <scope>NUCLEOTIDE SEQUENCE [LARGE SCALE GENOMIC DNA]</scope>
    <source>
        <strain evidence="2 3">NM51_B2-22</strain>
    </source>
</reference>
<feature type="domain" description="HTH cro/C1-type" evidence="1">
    <location>
        <begin position="11"/>
        <end position="66"/>
    </location>
</feature>
<dbReference type="GO" id="GO:0003677">
    <property type="term" value="F:DNA binding"/>
    <property type="evidence" value="ECO:0007669"/>
    <property type="project" value="InterPro"/>
</dbReference>
<evidence type="ECO:0000313" key="2">
    <source>
        <dbReference type="EMBL" id="MVX58986.1"/>
    </source>
</evidence>
<dbReference type="InterPro" id="IPR001387">
    <property type="entry name" value="Cro/C1-type_HTH"/>
</dbReference>
<dbReference type="OrthoDB" id="2233180at2"/>
<dbReference type="RefSeq" id="WP_160332792.1">
    <property type="nucleotide sequence ID" value="NZ_WSRS01000035.1"/>
</dbReference>
<evidence type="ECO:0000259" key="1">
    <source>
        <dbReference type="PROSITE" id="PS50943"/>
    </source>
</evidence>
<name>A0A7X3G9Q8_9STRE</name>
<protein>
    <submittedName>
        <fullName evidence="2">XRE family transcriptional regulator</fullName>
    </submittedName>
</protein>
<sequence>MSVKEIIGKTIREEREKKGFSRESLCGGEEELTVRQLARIELGQSLPSLIKLEYIAQVLDIDLATLLAGESISIPDEYFTMKYQLFKFPTYGDEERLAKKIQMVEDIYEKYFDYLPEEELYMLELVDNTLDYRSTGKTAAAEDVFEDFFKQLFLKKYYTVNDLLLISYYALQCQDKDYDRSLLKSLEIKVLEQEISGDEYYNAEILGVLTAIAGVYLDHAEYSHIKRLSDRMHVIIAETQQHSVKPVGLVYDAKYYLYAEHDVEKAKKCYDLALLLAQNFGDPVLVSNIRMEREIDSI</sequence>
<dbReference type="Gene3D" id="1.10.260.40">
    <property type="entry name" value="lambda repressor-like DNA-binding domains"/>
    <property type="match status" value="1"/>
</dbReference>
<dbReference type="PROSITE" id="PS50943">
    <property type="entry name" value="HTH_CROC1"/>
    <property type="match status" value="1"/>
</dbReference>
<dbReference type="EMBL" id="WSRS01000035">
    <property type="protein sequence ID" value="MVX58986.1"/>
    <property type="molecule type" value="Genomic_DNA"/>
</dbReference>
<dbReference type="SUPFAM" id="SSF47413">
    <property type="entry name" value="lambda repressor-like DNA-binding domains"/>
    <property type="match status" value="1"/>
</dbReference>
<evidence type="ECO:0000313" key="3">
    <source>
        <dbReference type="Proteomes" id="UP000461595"/>
    </source>
</evidence>
<comment type="caution">
    <text evidence="2">The sequence shown here is derived from an EMBL/GenBank/DDBJ whole genome shotgun (WGS) entry which is preliminary data.</text>
</comment>